<dbReference type="Gene3D" id="1.25.40.10">
    <property type="entry name" value="Tetratricopeptide repeat domain"/>
    <property type="match status" value="3"/>
</dbReference>
<reference evidence="3" key="1">
    <citation type="submission" date="2016-11" db="EMBL/GenBank/DDBJ databases">
        <authorList>
            <person name="Varghese N."/>
            <person name="Submissions S."/>
        </authorList>
    </citation>
    <scope>NUCLEOTIDE SEQUENCE [LARGE SCALE GENOMIC DNA]</scope>
    <source>
        <strain evidence="3">DSM 100572</strain>
    </source>
</reference>
<evidence type="ECO:0000256" key="1">
    <source>
        <dbReference type="PROSITE-ProRule" id="PRU00339"/>
    </source>
</evidence>
<dbReference type="SUPFAM" id="SSF48452">
    <property type="entry name" value="TPR-like"/>
    <property type="match status" value="2"/>
</dbReference>
<proteinExistence type="predicted"/>
<keyword evidence="1" id="KW-0802">TPR repeat</keyword>
<dbReference type="Proteomes" id="UP000184109">
    <property type="component" value="Unassembled WGS sequence"/>
</dbReference>
<organism evidence="2 3">
    <name type="scientific">Wenyingzhuangia marina</name>
    <dbReference type="NCBI Taxonomy" id="1195760"/>
    <lineage>
        <taxon>Bacteria</taxon>
        <taxon>Pseudomonadati</taxon>
        <taxon>Bacteroidota</taxon>
        <taxon>Flavobacteriia</taxon>
        <taxon>Flavobacteriales</taxon>
        <taxon>Flavobacteriaceae</taxon>
        <taxon>Wenyingzhuangia</taxon>
    </lineage>
</organism>
<accession>A0A1M5SN05</accession>
<dbReference type="EMBL" id="FQXQ01000001">
    <property type="protein sequence ID" value="SHH39875.1"/>
    <property type="molecule type" value="Genomic_DNA"/>
</dbReference>
<evidence type="ECO:0000313" key="3">
    <source>
        <dbReference type="Proteomes" id="UP000184109"/>
    </source>
</evidence>
<dbReference type="Pfam" id="PF13181">
    <property type="entry name" value="TPR_8"/>
    <property type="match status" value="1"/>
</dbReference>
<gene>
    <name evidence="2" type="ORF">SAMN05444281_0404</name>
</gene>
<dbReference type="InterPro" id="IPR011990">
    <property type="entry name" value="TPR-like_helical_dom_sf"/>
</dbReference>
<sequence>MKHFILLISTLFLISCSTRKDKLLNRSFHAMVTKYNVLYNGKNAFEKGLEKVESTYSDDFTNVLPIEPFSFYAEESVDDDVKPIGQSDFEEAEEKAVKSIQKHSMLIDGEEKNTLIDEAYLLLGKSRYYTKRFTPALESFEYIIKNYPSASLIYETVVWRAKSNIHTGNVNFGKKALLRLLASSRLTDKVRQQAELGVVMAYEQTPDSIEQRIAHLEASLEVVDKGVMASRAAFVLGQLYRKQGDIESSDEAFDRVINTKKGLYKYKLQSKLEKINNHIEDYSTEEFLEEVDHLIFVRKNRPYINKLLFQKGLIYEKADSIQLAKSYYVQSIQKSEQDIHQKMIAYEQLGDLSYDEKKYKSAKSYYDSLIDVSKNEKSLRVIRIKRKSNSLEKIVTTIDAANKNDSLLKVASLSEGDLNAFFQDHIDGIKQAEKNERIKELKALAAQNRATNLEGANSWYFYNSKLRTEGRAEFQKMWKSPRKDGNWFVSSLLTSVGSVKTEEKIKDSVQTNNNTKYDVAYYTSQINRDPKFLDSIAKSRNLNYYELGNAYYNQLKEKKLAVEKLEQLLVFNPSDDLKMGAYYRLYKIYKETGDEQNSNNYKQKLQEEFPKSSFTKLVNNVEEVTVDEEENEYIKCYETIYELYLLNSFDAALEEVNDAKIKYAETDLAPKYALLHAYIVAKIEGKLAFRKLLEEIKLRYPNTDEAKKAQEFLNNK</sequence>
<dbReference type="SMART" id="SM00028">
    <property type="entry name" value="TPR"/>
    <property type="match status" value="5"/>
</dbReference>
<dbReference type="Pfam" id="PF13174">
    <property type="entry name" value="TPR_6"/>
    <property type="match status" value="1"/>
</dbReference>
<dbReference type="PROSITE" id="PS50005">
    <property type="entry name" value="TPR"/>
    <property type="match status" value="1"/>
</dbReference>
<evidence type="ECO:0000313" key="2">
    <source>
        <dbReference type="EMBL" id="SHH39875.1"/>
    </source>
</evidence>
<feature type="repeat" description="TPR" evidence="1">
    <location>
        <begin position="230"/>
        <end position="263"/>
    </location>
</feature>
<dbReference type="InterPro" id="IPR019734">
    <property type="entry name" value="TPR_rpt"/>
</dbReference>
<protein>
    <submittedName>
        <fullName evidence="2">Protein involved in gliding motility SprE</fullName>
    </submittedName>
</protein>
<name>A0A1M5SN05_9FLAO</name>
<keyword evidence="3" id="KW-1185">Reference proteome</keyword>
<dbReference type="AlphaFoldDB" id="A0A1M5SN05"/>
<dbReference type="STRING" id="1195760.SAMN05444281_0404"/>
<dbReference type="PROSITE" id="PS51257">
    <property type="entry name" value="PROKAR_LIPOPROTEIN"/>
    <property type="match status" value="1"/>
</dbReference>